<name>A0AC34QV16_9BILA</name>
<dbReference type="Proteomes" id="UP000887576">
    <property type="component" value="Unplaced"/>
</dbReference>
<organism evidence="1 2">
    <name type="scientific">Panagrolaimus sp. JU765</name>
    <dbReference type="NCBI Taxonomy" id="591449"/>
    <lineage>
        <taxon>Eukaryota</taxon>
        <taxon>Metazoa</taxon>
        <taxon>Ecdysozoa</taxon>
        <taxon>Nematoda</taxon>
        <taxon>Chromadorea</taxon>
        <taxon>Rhabditida</taxon>
        <taxon>Tylenchina</taxon>
        <taxon>Panagrolaimomorpha</taxon>
        <taxon>Panagrolaimoidea</taxon>
        <taxon>Panagrolaimidae</taxon>
        <taxon>Panagrolaimus</taxon>
    </lineage>
</organism>
<protein>
    <submittedName>
        <fullName evidence="2">Gfo/Idh/MocA-like oxidoreductase C-terminal domain-containing protein</fullName>
    </submittedName>
</protein>
<reference evidence="2" key="1">
    <citation type="submission" date="2022-11" db="UniProtKB">
        <authorList>
            <consortium name="WormBaseParasite"/>
        </authorList>
    </citation>
    <scope>IDENTIFICATION</scope>
</reference>
<accession>A0AC34QV16</accession>
<dbReference type="WBParaSite" id="JU765_v2.g19764.t1">
    <property type="protein sequence ID" value="JU765_v2.g19764.t1"/>
    <property type="gene ID" value="JU765_v2.g19764"/>
</dbReference>
<evidence type="ECO:0000313" key="2">
    <source>
        <dbReference type="WBParaSite" id="JU765_v2.g19764.t1"/>
    </source>
</evidence>
<sequence length="181" mass="20647">SENRFWPDKGQTALTDIGSYVVQFAIWAFKERPLKITAVGKTTENGSDLWASIVLEFSNGGKATLMYSCVDHSPNSAVISLSEGYIQIPEFFWCPERLIVHKGPLTWKEPLPKPQEFLLNDDDGNYNFNNSSGLRYEIDHVHECLKKNLKQSPIHNFDESLKTLEILDEIRRQIGVVYGQD</sequence>
<evidence type="ECO:0000313" key="1">
    <source>
        <dbReference type="Proteomes" id="UP000887576"/>
    </source>
</evidence>
<proteinExistence type="predicted"/>